<dbReference type="EMBL" id="MAYT01000012">
    <property type="protein sequence ID" value="OCA88791.1"/>
    <property type="molecule type" value="Genomic_DNA"/>
</dbReference>
<proteinExistence type="predicted"/>
<evidence type="ECO:0000313" key="2">
    <source>
        <dbReference type="EMBL" id="OCA88791.1"/>
    </source>
</evidence>
<keyword evidence="1" id="KW-0812">Transmembrane</keyword>
<accession>A0A1B9AYD5</accession>
<protein>
    <recommendedName>
        <fullName evidence="4">DUF4230 domain-containing protein</fullName>
    </recommendedName>
</protein>
<dbReference type="Pfam" id="PF14014">
    <property type="entry name" value="DUF4230"/>
    <property type="match status" value="1"/>
</dbReference>
<keyword evidence="3" id="KW-1185">Reference proteome</keyword>
<organism evidence="2 3">
    <name type="scientific">Pseudobacillus wudalianchiensis</name>
    <dbReference type="NCBI Taxonomy" id="1743143"/>
    <lineage>
        <taxon>Bacteria</taxon>
        <taxon>Bacillati</taxon>
        <taxon>Bacillota</taxon>
        <taxon>Bacilli</taxon>
        <taxon>Bacillales</taxon>
        <taxon>Bacillaceae</taxon>
        <taxon>Pseudobacillus</taxon>
    </lineage>
</organism>
<gene>
    <name evidence="2" type="ORF">A8F95_04950</name>
</gene>
<evidence type="ECO:0008006" key="4">
    <source>
        <dbReference type="Google" id="ProtNLM"/>
    </source>
</evidence>
<dbReference type="RefSeq" id="WP_065410120.1">
    <property type="nucleotide sequence ID" value="NZ_MAYT01000012.1"/>
</dbReference>
<keyword evidence="1" id="KW-0472">Membrane</keyword>
<sequence>MDRSEREKLEQVEVLLKELKAGQEETASTATAGRVPAIRTGKIAKWLLASFILLLFVLGTSGVISLYTGSKQQESAAFVEQIKGLNSLATAEAYTKAVIEQEDNKIFGQEIGIDVPGTKRKVLLIIPGKVLAGVDLSKVSKADVKVYEKKKTVEIHIPKAEILQEPALLTDQVKMFSVEGLFRGKVDWKEGYALADKAKQLIEEEAIKQGLLQTAEKNAVQSLEQFFEHVGYKATVKISG</sequence>
<dbReference type="InterPro" id="IPR025324">
    <property type="entry name" value="DUF4230"/>
</dbReference>
<evidence type="ECO:0000256" key="1">
    <source>
        <dbReference type="SAM" id="Phobius"/>
    </source>
</evidence>
<comment type="caution">
    <text evidence="2">The sequence shown here is derived from an EMBL/GenBank/DDBJ whole genome shotgun (WGS) entry which is preliminary data.</text>
</comment>
<reference evidence="3" key="1">
    <citation type="submission" date="2016-05" db="EMBL/GenBank/DDBJ databases">
        <authorList>
            <person name="Liu B."/>
            <person name="Wang J."/>
            <person name="Zhu Y."/>
            <person name="Liu G."/>
            <person name="Chen Q."/>
            <person name="Chen Z."/>
            <person name="Lan J."/>
            <person name="Che J."/>
            <person name="Ge C."/>
            <person name="Shi H."/>
            <person name="Pan Z."/>
            <person name="Liu X."/>
        </authorList>
    </citation>
    <scope>NUCLEOTIDE SEQUENCE [LARGE SCALE GENOMIC DNA]</scope>
    <source>
        <strain evidence="3">FJAT-27215</strain>
    </source>
</reference>
<feature type="transmembrane region" description="Helical" evidence="1">
    <location>
        <begin position="46"/>
        <end position="67"/>
    </location>
</feature>
<keyword evidence="1" id="KW-1133">Transmembrane helix</keyword>
<name>A0A1B9AYD5_9BACI</name>
<dbReference type="AlphaFoldDB" id="A0A1B9AYD5"/>
<evidence type="ECO:0000313" key="3">
    <source>
        <dbReference type="Proteomes" id="UP000092578"/>
    </source>
</evidence>
<dbReference type="Proteomes" id="UP000092578">
    <property type="component" value="Unassembled WGS sequence"/>
</dbReference>